<dbReference type="InterPro" id="IPR020841">
    <property type="entry name" value="PKS_Beta-ketoAc_synthase_dom"/>
</dbReference>
<dbReference type="Pfam" id="PF00109">
    <property type="entry name" value="ketoacyl-synt"/>
    <property type="match status" value="1"/>
</dbReference>
<dbReference type="GO" id="GO:0004315">
    <property type="term" value="F:3-oxoacyl-[acyl-carrier-protein] synthase activity"/>
    <property type="evidence" value="ECO:0007669"/>
    <property type="project" value="TreeGrafter"/>
</dbReference>
<dbReference type="GO" id="GO:0005829">
    <property type="term" value="C:cytosol"/>
    <property type="evidence" value="ECO:0007669"/>
    <property type="project" value="TreeGrafter"/>
</dbReference>
<dbReference type="InterPro" id="IPR000794">
    <property type="entry name" value="Beta-ketoacyl_synthase"/>
</dbReference>
<evidence type="ECO:0000256" key="3">
    <source>
        <dbReference type="ARBA" id="ARBA00022679"/>
    </source>
</evidence>
<protein>
    <submittedName>
        <fullName evidence="6">Beta-ketoacyl synthase</fullName>
    </submittedName>
</protein>
<dbReference type="EMBL" id="CP101717">
    <property type="protein sequence ID" value="WLD59456.1"/>
    <property type="molecule type" value="Genomic_DNA"/>
</dbReference>
<dbReference type="CDD" id="cd00828">
    <property type="entry name" value="elong_cond_enzymes"/>
    <property type="match status" value="1"/>
</dbReference>
<dbReference type="GO" id="GO:0006633">
    <property type="term" value="P:fatty acid biosynthetic process"/>
    <property type="evidence" value="ECO:0007669"/>
    <property type="project" value="TreeGrafter"/>
</dbReference>
<dbReference type="Pfam" id="PF02801">
    <property type="entry name" value="Ketoacyl-synt_C"/>
    <property type="match status" value="1"/>
</dbReference>
<feature type="domain" description="Ketosynthase family 3 (KS3)" evidence="5">
    <location>
        <begin position="140"/>
        <end position="534"/>
    </location>
</feature>
<name>A0AB38YJC0_9GAMM</name>
<proteinExistence type="inferred from homology"/>
<keyword evidence="3 4" id="KW-0808">Transferase</keyword>
<dbReference type="AlphaFoldDB" id="A0AB38YJC0"/>
<evidence type="ECO:0000313" key="6">
    <source>
        <dbReference type="EMBL" id="WLD59456.1"/>
    </source>
</evidence>
<comment type="pathway">
    <text evidence="1">Lipid metabolism; fatty acid biosynthesis.</text>
</comment>
<evidence type="ECO:0000259" key="5">
    <source>
        <dbReference type="PROSITE" id="PS52004"/>
    </source>
</evidence>
<accession>A0AB38YJC0</accession>
<reference evidence="6" key="1">
    <citation type="submission" date="2022-07" db="EMBL/GenBank/DDBJ databases">
        <title>Complete genome sequence of Salinispirillum sp. LH10-3-1 capable of multiple carbohydrate inversion isolated from a soda lake.</title>
        <authorList>
            <person name="Liu J."/>
            <person name="Zhai Y."/>
            <person name="Zhang H."/>
            <person name="Yang H."/>
            <person name="Qu J."/>
            <person name="Li J."/>
        </authorList>
    </citation>
    <scope>NUCLEOTIDE SEQUENCE</scope>
    <source>
        <strain evidence="6">LH 10-3-1</strain>
    </source>
</reference>
<dbReference type="PROSITE" id="PS52004">
    <property type="entry name" value="KS3_2"/>
    <property type="match status" value="1"/>
</dbReference>
<dbReference type="InterPro" id="IPR014030">
    <property type="entry name" value="Ketoacyl_synth_N"/>
</dbReference>
<gene>
    <name evidence="6" type="ORF">NFC81_06665</name>
</gene>
<dbReference type="InterPro" id="IPR047224">
    <property type="entry name" value="FAS_alpha_su_C"/>
</dbReference>
<comment type="similarity">
    <text evidence="2 4">Belongs to the thiolase-like superfamily. Beta-ketoacyl-ACP synthases family.</text>
</comment>
<dbReference type="InterPro" id="IPR014031">
    <property type="entry name" value="Ketoacyl_synth_C"/>
</dbReference>
<dbReference type="Gene3D" id="3.40.47.10">
    <property type="match status" value="1"/>
</dbReference>
<organism evidence="6">
    <name type="scientific">Salinispirillum sp. LH 10-3-1</name>
    <dbReference type="NCBI Taxonomy" id="2952525"/>
    <lineage>
        <taxon>Bacteria</taxon>
        <taxon>Pseudomonadati</taxon>
        <taxon>Pseudomonadota</taxon>
        <taxon>Gammaproteobacteria</taxon>
        <taxon>Oceanospirillales</taxon>
        <taxon>Saccharospirillaceae</taxon>
        <taxon>Salinispirillum</taxon>
    </lineage>
</organism>
<evidence type="ECO:0000256" key="2">
    <source>
        <dbReference type="ARBA" id="ARBA00008467"/>
    </source>
</evidence>
<dbReference type="SUPFAM" id="SSF53901">
    <property type="entry name" value="Thiolase-like"/>
    <property type="match status" value="2"/>
</dbReference>
<dbReference type="PANTHER" id="PTHR11712:SF336">
    <property type="entry name" value="3-OXOACYL-[ACYL-CARRIER-PROTEIN] SYNTHASE, MITOCHONDRIAL"/>
    <property type="match status" value="1"/>
</dbReference>
<sequence>MTRLPVIVGFGGVNAAGRSAFHHGYKRMIESALPPETMAPTWQNLATMMNLDTTGGLTPELIETLRAGTLIRRIEPVHFDVDAVLYQHKADIHGLHGDMEFTARRNQLPRHLPENWEVTAVTGREVTVKVTGATPALFPEHKKYPVSSAGQVPTGFDAASMYRSMHHPRALTQAVYGASDALNSLGMDWSEILKHISPDEVSVYAGSALGQVDDKGYGGLYQTELTGGRTSSKMMALSLGEMAADFINSYMINSVGSTGSNVGACATFLYNLRQGMIDIQSGKARAVIVGNTEAPVNPAIMGGFDVMGALANDDNLRRVDELPDGAPVDNRRACRPFSSNAGFTMAESAQFIILMDDELALATGANIHGSVPDVFINADANKKSISAPGVGNYITIAKAAALAESLLGEGGLAQTFVQAHGTGTPQNRVTESHILNEVAKLHGVNDWAVTAVKSYVGHSLGPAAADQIIASLGVWAHGIIPGIKTIDHIADDVHNSNLNILMDHHDTGSLTAMRGSVINSKGFGGNNASALILSPDETLKMMRKRHGDAAVAAWQQRNEPVAETAKRNDENAIKNGVPIIYKFGESVMDENDVTLSKEQITLKEFANSISLASKHPYGDMTP</sequence>
<dbReference type="RefSeq" id="WP_304996748.1">
    <property type="nucleotide sequence ID" value="NZ_CP101717.1"/>
</dbReference>
<evidence type="ECO:0000256" key="4">
    <source>
        <dbReference type="RuleBase" id="RU003694"/>
    </source>
</evidence>
<dbReference type="PANTHER" id="PTHR11712">
    <property type="entry name" value="POLYKETIDE SYNTHASE-RELATED"/>
    <property type="match status" value="1"/>
</dbReference>
<dbReference type="SMART" id="SM00825">
    <property type="entry name" value="PKS_KS"/>
    <property type="match status" value="1"/>
</dbReference>
<dbReference type="InterPro" id="IPR016039">
    <property type="entry name" value="Thiolase-like"/>
</dbReference>
<evidence type="ECO:0000256" key="1">
    <source>
        <dbReference type="ARBA" id="ARBA00005194"/>
    </source>
</evidence>